<evidence type="ECO:0000313" key="3">
    <source>
        <dbReference type="EMBL" id="KAK2149724.1"/>
    </source>
</evidence>
<dbReference type="Proteomes" id="UP001208570">
    <property type="component" value="Unassembled WGS sequence"/>
</dbReference>
<protein>
    <recommendedName>
        <fullName evidence="2">Apple domain-containing protein</fullName>
    </recommendedName>
</protein>
<comment type="caution">
    <text evidence="3">The sequence shown here is derived from an EMBL/GenBank/DDBJ whole genome shotgun (WGS) entry which is preliminary data.</text>
</comment>
<evidence type="ECO:0000256" key="1">
    <source>
        <dbReference type="SAM" id="Phobius"/>
    </source>
</evidence>
<keyword evidence="4" id="KW-1185">Reference proteome</keyword>
<dbReference type="AlphaFoldDB" id="A0AAD9N0H3"/>
<organism evidence="3 4">
    <name type="scientific">Paralvinella palmiformis</name>
    <dbReference type="NCBI Taxonomy" id="53620"/>
    <lineage>
        <taxon>Eukaryota</taxon>
        <taxon>Metazoa</taxon>
        <taxon>Spiralia</taxon>
        <taxon>Lophotrochozoa</taxon>
        <taxon>Annelida</taxon>
        <taxon>Polychaeta</taxon>
        <taxon>Sedentaria</taxon>
        <taxon>Canalipalpata</taxon>
        <taxon>Terebellida</taxon>
        <taxon>Terebelliformia</taxon>
        <taxon>Alvinellidae</taxon>
        <taxon>Paralvinella</taxon>
    </lineage>
</organism>
<dbReference type="InterPro" id="IPR003609">
    <property type="entry name" value="Pan_app"/>
</dbReference>
<evidence type="ECO:0000313" key="4">
    <source>
        <dbReference type="Proteomes" id="UP001208570"/>
    </source>
</evidence>
<dbReference type="Pfam" id="PF00024">
    <property type="entry name" value="PAN_1"/>
    <property type="match status" value="1"/>
</dbReference>
<gene>
    <name evidence="3" type="ORF">LSH36_440g02017</name>
</gene>
<dbReference type="EMBL" id="JAODUP010000440">
    <property type="protein sequence ID" value="KAK2149724.1"/>
    <property type="molecule type" value="Genomic_DNA"/>
</dbReference>
<keyword evidence="1" id="KW-0472">Membrane</keyword>
<feature type="transmembrane region" description="Helical" evidence="1">
    <location>
        <begin position="74"/>
        <end position="101"/>
    </location>
</feature>
<evidence type="ECO:0000259" key="2">
    <source>
        <dbReference type="Pfam" id="PF00024"/>
    </source>
</evidence>
<keyword evidence="1" id="KW-0812">Transmembrane</keyword>
<dbReference type="SUPFAM" id="SSF57414">
    <property type="entry name" value="Hairpin loop containing domain-like"/>
    <property type="match status" value="1"/>
</dbReference>
<name>A0AAD9N0H3_9ANNE</name>
<sequence>MNKAPDSSSLIGSISSTSIIEMCLIRCSNKVHCKSVVYEDSKCRLYNTTNDSSVLTTGQRAVSLIRRKSSYGKVLSVPSLCFTLFRQLLLCYFVCSFFILVKLMENSLHSRCE</sequence>
<feature type="domain" description="Apple" evidence="2">
    <location>
        <begin position="16"/>
        <end position="64"/>
    </location>
</feature>
<proteinExistence type="predicted"/>
<keyword evidence="1" id="KW-1133">Transmembrane helix</keyword>
<accession>A0AAD9N0H3</accession>
<reference evidence="3" key="1">
    <citation type="journal article" date="2023" name="Mol. Biol. Evol.">
        <title>Third-Generation Sequencing Reveals the Adaptive Role of the Epigenome in Three Deep-Sea Polychaetes.</title>
        <authorList>
            <person name="Perez M."/>
            <person name="Aroh O."/>
            <person name="Sun Y."/>
            <person name="Lan Y."/>
            <person name="Juniper S.K."/>
            <person name="Young C.R."/>
            <person name="Angers B."/>
            <person name="Qian P.Y."/>
        </authorList>
    </citation>
    <scope>NUCLEOTIDE SEQUENCE</scope>
    <source>
        <strain evidence="3">P08H-3</strain>
    </source>
</reference>